<dbReference type="InterPro" id="IPR007694">
    <property type="entry name" value="DNA_helicase_DnaB-like_C"/>
</dbReference>
<dbReference type="Gene3D" id="1.10.860.10">
    <property type="entry name" value="DNAb Helicase, Chain A"/>
    <property type="match status" value="1"/>
</dbReference>
<dbReference type="InterPro" id="IPR007693">
    <property type="entry name" value="DNA_helicase_DnaB-like_N"/>
</dbReference>
<keyword evidence="24" id="KW-1185">Reference proteome</keyword>
<accession>A0ABU5XFV5</accession>
<dbReference type="InterPro" id="IPR004860">
    <property type="entry name" value="LAGLIDADG_dom"/>
</dbReference>
<dbReference type="SUPFAM" id="SSF52540">
    <property type="entry name" value="P-loop containing nucleoside triphosphate hydrolases"/>
    <property type="match status" value="1"/>
</dbReference>
<dbReference type="InterPro" id="IPR030934">
    <property type="entry name" value="Intein_C"/>
</dbReference>
<dbReference type="Gene3D" id="3.40.50.300">
    <property type="entry name" value="P-loop containing nucleotide triphosphate hydrolases"/>
    <property type="match status" value="2"/>
</dbReference>
<protein>
    <recommendedName>
        <fullName evidence="18 19">Replicative DNA helicase</fullName>
        <ecNumber evidence="18 19">5.6.2.3</ecNumber>
    </recommendedName>
</protein>
<evidence type="ECO:0000256" key="4">
    <source>
        <dbReference type="ARBA" id="ARBA00022722"/>
    </source>
</evidence>
<dbReference type="SUPFAM" id="SSF55608">
    <property type="entry name" value="Homing endonucleases"/>
    <property type="match status" value="1"/>
</dbReference>
<dbReference type="Pfam" id="PF00772">
    <property type="entry name" value="DnaB"/>
    <property type="match status" value="1"/>
</dbReference>
<evidence type="ECO:0000256" key="5">
    <source>
        <dbReference type="ARBA" id="ARBA00022737"/>
    </source>
</evidence>
<dbReference type="CDD" id="cd00081">
    <property type="entry name" value="Hint"/>
    <property type="match status" value="2"/>
</dbReference>
<dbReference type="CDD" id="cd00984">
    <property type="entry name" value="DnaB_C"/>
    <property type="match status" value="1"/>
</dbReference>
<dbReference type="PANTHER" id="PTHR30153">
    <property type="entry name" value="REPLICATIVE DNA HELICASE DNAB"/>
    <property type="match status" value="1"/>
</dbReference>
<keyword evidence="12" id="KW-0404">Intron homing</keyword>
<dbReference type="InterPro" id="IPR004042">
    <property type="entry name" value="Intein_endonuc_central"/>
</dbReference>
<dbReference type="Pfam" id="PF03796">
    <property type="entry name" value="DnaB_C"/>
    <property type="match status" value="2"/>
</dbReference>
<evidence type="ECO:0000256" key="19">
    <source>
        <dbReference type="RuleBase" id="RU362085"/>
    </source>
</evidence>
<evidence type="ECO:0000256" key="9">
    <source>
        <dbReference type="ARBA" id="ARBA00022806"/>
    </source>
</evidence>
<dbReference type="InterPro" id="IPR007692">
    <property type="entry name" value="DNA_helicase_DnaB"/>
</dbReference>
<dbReference type="InterPro" id="IPR006142">
    <property type="entry name" value="INTEIN"/>
</dbReference>
<dbReference type="InterPro" id="IPR027434">
    <property type="entry name" value="Homing_endonucl"/>
</dbReference>
<dbReference type="NCBIfam" id="TIGR01443">
    <property type="entry name" value="intein_Cterm"/>
    <property type="match status" value="1"/>
</dbReference>
<evidence type="ECO:0000256" key="16">
    <source>
        <dbReference type="ARBA" id="ARBA00044940"/>
    </source>
</evidence>
<sequence length="883" mass="97659">MAVVDDRGHSELEEPPREDVGRQPPQDVAAEQSVLGGMLLSKDAIADVLERLRPSDFYRPVHQNIYDSILDLYGRGEPADAVTVAAELDRRGLLRRVGGAPYLHTLISTVPTAANAGYYATIVAEKAILRRLVEAGTRVVQYGYAGAEGADVAEIVDRAQAEIYEVADRRSSEDFVPLEDLLQPTMDEIDAIASHGGIARGVPTGFTDLDEVTNGLHPGQMIIIAARPGMGKSTLALDFMRSCSIKNRMASVIFSLEMSKSEIVMRLLSAEAKIKLGDMRSGRMTDDDWTRLARRMSEISEAPLYIDDSPNLTMMEIRAKARRLKQKADLRLVAVDYMQLMTSGKKVESRQQEVSEFSRNLKLLAKELEVPVIALSQLNRGPEQRTDKKPMLADLRESGCLTASTRILRADNGSEVTLGELMRTGERPLVWSLDEQLRMVARPMTNVFPSGHREVFKLRMASGREVEATANHPFLTLDGWVALGDLNIGDRLAVPRRVPAPVETSRMEDCEVILLAHMIGDGSCVKNQPIRYASIDEANLTAVTAAALHFGVMAVRDEYPAARMTTLRLPAPFHLTHGKRNPIAAWLDGLGLFGKRSYEKFVPQQVFALPNEQVALFLRHLWATDGSVSWDAKRGVGRIYYASTSRWLIDGVASLLSRVGVFGRIKRVTKAGYRDGWHLCLYGAENQVRFLHVVGAQGAKAVGAKEILAHLQGVARNPNLDTVPKEVWTQVRRALADQEMTQREFATAMGTKYCGSTMWKHAPSRARLHRAAAVLEDLDIHALATSDVYWDTIVEITSIGEHDVFDGTVSGTHNFVANGMSVHNSLEQDADMVILLHRPDAFERDDPRGGEADLILAKHRNGPTKTVTVAHQLHLSRFTNMAH</sequence>
<dbReference type="EMBL" id="JAYJJR010000002">
    <property type="protein sequence ID" value="MEB3020036.1"/>
    <property type="molecule type" value="Genomic_DNA"/>
</dbReference>
<dbReference type="PROSITE" id="PS50818">
    <property type="entry name" value="INTEIN_C_TER"/>
    <property type="match status" value="1"/>
</dbReference>
<dbReference type="PROSITE" id="PS50819">
    <property type="entry name" value="INTEIN_ENDONUCLEASE"/>
    <property type="match status" value="1"/>
</dbReference>
<evidence type="ECO:0000259" key="21">
    <source>
        <dbReference type="PROSITE" id="PS50819"/>
    </source>
</evidence>
<evidence type="ECO:0000256" key="7">
    <source>
        <dbReference type="ARBA" id="ARBA00022759"/>
    </source>
</evidence>
<dbReference type="SMART" id="SM00382">
    <property type="entry name" value="AAA"/>
    <property type="match status" value="1"/>
</dbReference>
<keyword evidence="10" id="KW-0068">Autocatalytic cleavage</keyword>
<organism evidence="23 24">
    <name type="scientific">[Mycobacterium] crassicus</name>
    <dbReference type="NCBI Taxonomy" id="2872309"/>
    <lineage>
        <taxon>Bacteria</taxon>
        <taxon>Bacillati</taxon>
        <taxon>Actinomycetota</taxon>
        <taxon>Actinomycetes</taxon>
        <taxon>Mycobacteriales</taxon>
        <taxon>Mycobacteriaceae</taxon>
        <taxon>Mycolicibacter</taxon>
    </lineage>
</organism>
<evidence type="ECO:0000256" key="18">
    <source>
        <dbReference type="NCBIfam" id="TIGR00665"/>
    </source>
</evidence>
<comment type="catalytic activity">
    <reaction evidence="17 19">
        <text>ATP + H2O = ADP + phosphate + H(+)</text>
        <dbReference type="Rhea" id="RHEA:13065"/>
        <dbReference type="ChEBI" id="CHEBI:15377"/>
        <dbReference type="ChEBI" id="CHEBI:15378"/>
        <dbReference type="ChEBI" id="CHEBI:30616"/>
        <dbReference type="ChEBI" id="CHEBI:43474"/>
        <dbReference type="ChEBI" id="CHEBI:456216"/>
        <dbReference type="EC" id="5.6.2.3"/>
    </reaction>
</comment>
<proteinExistence type="inferred from homology"/>
<keyword evidence="4" id="KW-0540">Nuclease</keyword>
<dbReference type="Gene3D" id="2.170.16.10">
    <property type="entry name" value="Hedgehog/Intein (Hint) domain"/>
    <property type="match status" value="2"/>
</dbReference>
<evidence type="ECO:0000256" key="11">
    <source>
        <dbReference type="ARBA" id="ARBA00022840"/>
    </source>
</evidence>
<name>A0ABU5XFV5_9MYCO</name>
<dbReference type="SMART" id="SM00305">
    <property type="entry name" value="HintC"/>
    <property type="match status" value="1"/>
</dbReference>
<keyword evidence="14 19" id="KW-0238">DNA-binding</keyword>
<feature type="domain" description="SF4 helicase" evidence="22">
    <location>
        <begin position="825"/>
        <end position="883"/>
    </location>
</feature>
<comment type="function">
    <text evidence="19">The main replicative DNA helicase, it participates in initiation and elongation during chromosome replication. Travels ahead of the DNA replisome, separating dsDNA into templates for DNA synthesis. A processive ATP-dependent 5'-3' DNA helicase it has DNA-dependent ATPase activity.</text>
</comment>
<dbReference type="SMART" id="SM00306">
    <property type="entry name" value="HintN"/>
    <property type="match status" value="1"/>
</dbReference>
<dbReference type="Pfam" id="PF14890">
    <property type="entry name" value="Intein_splicing"/>
    <property type="match status" value="1"/>
</dbReference>
<dbReference type="InterPro" id="IPR003586">
    <property type="entry name" value="Hint_dom_C"/>
</dbReference>
<keyword evidence="11 19" id="KW-0067">ATP-binding</keyword>
<dbReference type="NCBIfam" id="NF005852">
    <property type="entry name" value="PRK07773.1"/>
    <property type="match status" value="1"/>
</dbReference>
<dbReference type="Pfam" id="PF14528">
    <property type="entry name" value="LAGLIDADG_3"/>
    <property type="match status" value="1"/>
</dbReference>
<feature type="region of interest" description="Disordered" evidence="20">
    <location>
        <begin position="1"/>
        <end position="26"/>
    </location>
</feature>
<evidence type="ECO:0000313" key="23">
    <source>
        <dbReference type="EMBL" id="MEB3020036.1"/>
    </source>
</evidence>
<evidence type="ECO:0000256" key="10">
    <source>
        <dbReference type="ARBA" id="ARBA00022813"/>
    </source>
</evidence>
<evidence type="ECO:0000256" key="6">
    <source>
        <dbReference type="ARBA" id="ARBA00022741"/>
    </source>
</evidence>
<keyword evidence="6 19" id="KW-0547">Nucleotide-binding</keyword>
<keyword evidence="7" id="KW-0255">Endonuclease</keyword>
<gene>
    <name evidence="23" type="ORF">K6T79_03135</name>
</gene>
<evidence type="ECO:0000256" key="2">
    <source>
        <dbReference type="ARBA" id="ARBA00022515"/>
    </source>
</evidence>
<evidence type="ECO:0000256" key="20">
    <source>
        <dbReference type="SAM" id="MobiDB-lite"/>
    </source>
</evidence>
<dbReference type="NCBIfam" id="TIGR00665">
    <property type="entry name" value="DnaB"/>
    <property type="match status" value="1"/>
</dbReference>
<keyword evidence="8 19" id="KW-0378">Hydrolase</keyword>
<reference evidence="23 24" key="1">
    <citation type="submission" date="2023-12" db="EMBL/GenBank/DDBJ databases">
        <title>Description of new species of Mycobacterium terrae complex isolated from sewage at the Sao Paulo Zoological Park Foundation in Brazil.</title>
        <authorList>
            <person name="Romagnoli C.L."/>
            <person name="Conceicao E.C."/>
            <person name="Machado E."/>
            <person name="Barreto L.B.P.F."/>
            <person name="Sharma A."/>
            <person name="Silva N.M."/>
            <person name="Marques L.E."/>
            <person name="Juliana M.A."/>
            <person name="Lourenco M.C.S."/>
            <person name="Digiampietri L.A."/>
            <person name="Suffys P.N."/>
            <person name="Viana-Niero C."/>
        </authorList>
    </citation>
    <scope>NUCLEOTIDE SEQUENCE [LARGE SCALE GENOMIC DNA]</scope>
    <source>
        <strain evidence="23 24">MYC098</strain>
    </source>
</reference>
<dbReference type="InterPro" id="IPR027417">
    <property type="entry name" value="P-loop_NTPase"/>
</dbReference>
<evidence type="ECO:0000256" key="1">
    <source>
        <dbReference type="ARBA" id="ARBA00008428"/>
    </source>
</evidence>
<dbReference type="InterPro" id="IPR003587">
    <property type="entry name" value="Hint_dom_N"/>
</dbReference>
<feature type="domain" description="SF4 helicase" evidence="22">
    <location>
        <begin position="195"/>
        <end position="399"/>
    </location>
</feature>
<dbReference type="SUPFAM" id="SSF51294">
    <property type="entry name" value="Hedgehog/intein (Hint) domain"/>
    <property type="match status" value="1"/>
</dbReference>
<dbReference type="InterPro" id="IPR003593">
    <property type="entry name" value="AAA+_ATPase"/>
</dbReference>
<dbReference type="Gene3D" id="3.10.28.10">
    <property type="entry name" value="Homing endonucleases"/>
    <property type="match status" value="1"/>
</dbReference>
<dbReference type="InterPro" id="IPR036844">
    <property type="entry name" value="Hint_dom_sf"/>
</dbReference>
<feature type="compositionally biased region" description="Basic and acidic residues" evidence="20">
    <location>
        <begin position="1"/>
        <end position="21"/>
    </location>
</feature>
<evidence type="ECO:0000256" key="14">
    <source>
        <dbReference type="ARBA" id="ARBA00023125"/>
    </source>
</evidence>
<dbReference type="SUPFAM" id="SSF48024">
    <property type="entry name" value="N-terminal domain of DnaB helicase"/>
    <property type="match status" value="1"/>
</dbReference>
<evidence type="ECO:0000256" key="12">
    <source>
        <dbReference type="ARBA" id="ARBA00022886"/>
    </source>
</evidence>
<evidence type="ECO:0000256" key="8">
    <source>
        <dbReference type="ARBA" id="ARBA00022801"/>
    </source>
</evidence>
<keyword evidence="2 19" id="KW-0639">Primosome</keyword>
<dbReference type="GO" id="GO:0016787">
    <property type="term" value="F:hydrolase activity"/>
    <property type="evidence" value="ECO:0007669"/>
    <property type="project" value="UniProtKB-KW"/>
</dbReference>
<feature type="domain" description="DOD-type homing endonuclease" evidence="21">
    <location>
        <begin position="514"/>
        <end position="661"/>
    </location>
</feature>
<comment type="function">
    <text evidence="16 19">The intein is an endonuclease.</text>
</comment>
<keyword evidence="3 19" id="KW-0235">DNA replication</keyword>
<dbReference type="PRINTS" id="PR01874">
    <property type="entry name" value="DNAREPAIRADA"/>
</dbReference>
<evidence type="ECO:0000313" key="24">
    <source>
        <dbReference type="Proteomes" id="UP001299596"/>
    </source>
</evidence>
<evidence type="ECO:0000256" key="17">
    <source>
        <dbReference type="ARBA" id="ARBA00048954"/>
    </source>
</evidence>
<dbReference type="InterPro" id="IPR006141">
    <property type="entry name" value="Intein_N"/>
</dbReference>
<dbReference type="Proteomes" id="UP001299596">
    <property type="component" value="Unassembled WGS sequence"/>
</dbReference>
<dbReference type="InterPro" id="IPR036185">
    <property type="entry name" value="DNA_heli_DnaB-like_N_sf"/>
</dbReference>
<keyword evidence="9 19" id="KW-0347">Helicase</keyword>
<evidence type="ECO:0000256" key="15">
    <source>
        <dbReference type="ARBA" id="ARBA00023235"/>
    </source>
</evidence>
<dbReference type="PROSITE" id="PS51199">
    <property type="entry name" value="SF4_HELICASE"/>
    <property type="match status" value="2"/>
</dbReference>
<evidence type="ECO:0000259" key="22">
    <source>
        <dbReference type="PROSITE" id="PS51199"/>
    </source>
</evidence>
<dbReference type="InterPro" id="IPR016136">
    <property type="entry name" value="DNA_helicase_N/primase_C"/>
</dbReference>
<comment type="similarity">
    <text evidence="1 19">Belongs to the helicase family. DnaB subfamily.</text>
</comment>
<dbReference type="RefSeq" id="WP_225405582.1">
    <property type="nucleotide sequence ID" value="NZ_JAYJJR010000002.1"/>
</dbReference>
<dbReference type="NCBIfam" id="TIGR01445">
    <property type="entry name" value="intein_Nterm"/>
    <property type="match status" value="1"/>
</dbReference>
<keyword evidence="13" id="KW-0651">Protein splicing</keyword>
<dbReference type="EC" id="5.6.2.3" evidence="18 19"/>
<dbReference type="PRINTS" id="PR00379">
    <property type="entry name" value="INTEIN"/>
</dbReference>
<dbReference type="GO" id="GO:0003678">
    <property type="term" value="F:DNA helicase activity"/>
    <property type="evidence" value="ECO:0007669"/>
    <property type="project" value="UniProtKB-EC"/>
</dbReference>
<evidence type="ECO:0000256" key="3">
    <source>
        <dbReference type="ARBA" id="ARBA00022705"/>
    </source>
</evidence>
<comment type="caution">
    <text evidence="23">The sequence shown here is derived from an EMBL/GenBank/DDBJ whole genome shotgun (WGS) entry which is preliminary data.</text>
</comment>
<dbReference type="PROSITE" id="PS50817">
    <property type="entry name" value="INTEIN_N_TER"/>
    <property type="match status" value="1"/>
</dbReference>
<evidence type="ECO:0000256" key="13">
    <source>
        <dbReference type="ARBA" id="ARBA00023000"/>
    </source>
</evidence>
<keyword evidence="5" id="KW-0677">Repeat</keyword>
<keyword evidence="15" id="KW-0413">Isomerase</keyword>
<dbReference type="PANTHER" id="PTHR30153:SF2">
    <property type="entry name" value="REPLICATIVE DNA HELICASE"/>
    <property type="match status" value="1"/>
</dbReference>